<keyword evidence="1" id="KW-0812">Transmembrane</keyword>
<reference evidence="2 3" key="1">
    <citation type="submission" date="2019-02" db="EMBL/GenBank/DDBJ databases">
        <title>Deep-cultivation of Planctomycetes and their phenomic and genomic characterization uncovers novel biology.</title>
        <authorList>
            <person name="Wiegand S."/>
            <person name="Jogler M."/>
            <person name="Boedeker C."/>
            <person name="Pinto D."/>
            <person name="Vollmers J."/>
            <person name="Rivas-Marin E."/>
            <person name="Kohn T."/>
            <person name="Peeters S.H."/>
            <person name="Heuer A."/>
            <person name="Rast P."/>
            <person name="Oberbeckmann S."/>
            <person name="Bunk B."/>
            <person name="Jeske O."/>
            <person name="Meyerdierks A."/>
            <person name="Storesund J.E."/>
            <person name="Kallscheuer N."/>
            <person name="Luecker S."/>
            <person name="Lage O.M."/>
            <person name="Pohl T."/>
            <person name="Merkel B.J."/>
            <person name="Hornburger P."/>
            <person name="Mueller R.-W."/>
            <person name="Bruemmer F."/>
            <person name="Labrenz M."/>
            <person name="Spormann A.M."/>
            <person name="Op den Camp H."/>
            <person name="Overmann J."/>
            <person name="Amann R."/>
            <person name="Jetten M.S.M."/>
            <person name="Mascher T."/>
            <person name="Medema M.H."/>
            <person name="Devos D.P."/>
            <person name="Kaster A.-K."/>
            <person name="Ovreas L."/>
            <person name="Rohde M."/>
            <person name="Galperin M.Y."/>
            <person name="Jogler C."/>
        </authorList>
    </citation>
    <scope>NUCLEOTIDE SEQUENCE [LARGE SCALE GENOMIC DNA]</scope>
    <source>
        <strain evidence="2 3">Pla133</strain>
    </source>
</reference>
<dbReference type="Gene3D" id="1.10.10.1320">
    <property type="entry name" value="Anti-sigma factor, zinc-finger domain"/>
    <property type="match status" value="1"/>
</dbReference>
<keyword evidence="1" id="KW-1133">Transmembrane helix</keyword>
<keyword evidence="1" id="KW-0472">Membrane</keyword>
<dbReference type="RefSeq" id="WP_145066823.1">
    <property type="nucleotide sequence ID" value="NZ_CP036287.1"/>
</dbReference>
<dbReference type="Proteomes" id="UP000316921">
    <property type="component" value="Chromosome"/>
</dbReference>
<feature type="transmembrane region" description="Helical" evidence="1">
    <location>
        <begin position="109"/>
        <end position="130"/>
    </location>
</feature>
<evidence type="ECO:0008006" key="4">
    <source>
        <dbReference type="Google" id="ProtNLM"/>
    </source>
</evidence>
<dbReference type="EMBL" id="CP036287">
    <property type="protein sequence ID" value="QDU68097.1"/>
    <property type="molecule type" value="Genomic_DNA"/>
</dbReference>
<evidence type="ECO:0000256" key="1">
    <source>
        <dbReference type="SAM" id="Phobius"/>
    </source>
</evidence>
<sequence>MSSQEHPTPDQLKAMAYVDGELPAGEWAEFESRLRREPSLAREVAELQGLALLARQMAPPEPQDHEWERLRADPWHRLFTRGGLALLLGGLGTEAALLLLGIQNEVGEHALLFSGGAGLAGFVMLLAAALRWRTRNLPFDPYVHVRR</sequence>
<evidence type="ECO:0000313" key="2">
    <source>
        <dbReference type="EMBL" id="QDU68097.1"/>
    </source>
</evidence>
<feature type="transmembrane region" description="Helical" evidence="1">
    <location>
        <begin position="78"/>
        <end position="103"/>
    </location>
</feature>
<accession>A0A518BMC4</accession>
<keyword evidence="3" id="KW-1185">Reference proteome</keyword>
<organism evidence="2 3">
    <name type="scientific">Engelhardtia mirabilis</name>
    <dbReference type="NCBI Taxonomy" id="2528011"/>
    <lineage>
        <taxon>Bacteria</taxon>
        <taxon>Pseudomonadati</taxon>
        <taxon>Planctomycetota</taxon>
        <taxon>Planctomycetia</taxon>
        <taxon>Planctomycetia incertae sedis</taxon>
        <taxon>Engelhardtia</taxon>
    </lineage>
</organism>
<gene>
    <name evidence="2" type="ORF">Pla133_31910</name>
</gene>
<proteinExistence type="predicted"/>
<dbReference type="InterPro" id="IPR041916">
    <property type="entry name" value="Anti_sigma_zinc_sf"/>
</dbReference>
<evidence type="ECO:0000313" key="3">
    <source>
        <dbReference type="Proteomes" id="UP000316921"/>
    </source>
</evidence>
<dbReference type="KEGG" id="pbap:Pla133_31910"/>
<dbReference type="AlphaFoldDB" id="A0A518BMC4"/>
<name>A0A518BMC4_9BACT</name>
<protein>
    <recommendedName>
        <fullName evidence="4">Zinc-finger domain-containing protein</fullName>
    </recommendedName>
</protein>